<proteinExistence type="predicted"/>
<dbReference type="EMBL" id="AHYV01000005">
    <property type="protein sequence ID" value="EOT51200.1"/>
    <property type="molecule type" value="Genomic_DNA"/>
</dbReference>
<dbReference type="EMBL" id="ASWL01000002">
    <property type="protein sequence ID" value="EOU23491.1"/>
    <property type="molecule type" value="Genomic_DNA"/>
</dbReference>
<dbReference type="Proteomes" id="UP000014107">
    <property type="component" value="Unassembled WGS sequence"/>
</dbReference>
<evidence type="ECO:0000313" key="4">
    <source>
        <dbReference type="Proteomes" id="UP000014107"/>
    </source>
</evidence>
<organism evidence="2 4">
    <name type="scientific">Enterococcus avium ATCC 14025</name>
    <dbReference type="NCBI Taxonomy" id="1140002"/>
    <lineage>
        <taxon>Bacteria</taxon>
        <taxon>Bacillati</taxon>
        <taxon>Bacillota</taxon>
        <taxon>Bacilli</taxon>
        <taxon>Lactobacillales</taxon>
        <taxon>Enterococcaceae</taxon>
        <taxon>Enterococcus</taxon>
    </lineage>
</organism>
<gene>
    <name evidence="2" type="ORF">I570_01355</name>
    <name evidence="1" type="ORF">OMU_00530</name>
</gene>
<dbReference type="AlphaFoldDB" id="A0AAV3J1G2"/>
<reference evidence="2 4" key="2">
    <citation type="submission" date="2013-03" db="EMBL/GenBank/DDBJ databases">
        <title>The Genome Sequence of Enterococcus avium ATCC_14025 (PacBio/Illumina hybrid assembly).</title>
        <authorList>
            <consortium name="The Broad Institute Genomics Platform"/>
            <consortium name="The Broad Institute Genome Sequencing Center for Infectious Disease"/>
            <person name="Earl A."/>
            <person name="Russ C."/>
            <person name="Gilmore M."/>
            <person name="Surin D."/>
            <person name="Walker B."/>
            <person name="Young S."/>
            <person name="Zeng Q."/>
            <person name="Gargeya S."/>
            <person name="Fitzgerald M."/>
            <person name="Haas B."/>
            <person name="Abouelleil A."/>
            <person name="Allen A.W."/>
            <person name="Alvarado L."/>
            <person name="Arachchi H.M."/>
            <person name="Berlin A.M."/>
            <person name="Chapman S.B."/>
            <person name="Gainer-Dewar J."/>
            <person name="Goldberg J."/>
            <person name="Griggs A."/>
            <person name="Gujja S."/>
            <person name="Hansen M."/>
            <person name="Howarth C."/>
            <person name="Imamovic A."/>
            <person name="Ireland A."/>
            <person name="Larimer J."/>
            <person name="McCowan C."/>
            <person name="Murphy C."/>
            <person name="Pearson M."/>
            <person name="Poon T.W."/>
            <person name="Priest M."/>
            <person name="Roberts A."/>
            <person name="Saif S."/>
            <person name="Shea T."/>
            <person name="Sisk P."/>
            <person name="Sykes S."/>
            <person name="Wortman J."/>
            <person name="Nusbaum C."/>
            <person name="Birren B."/>
        </authorList>
    </citation>
    <scope>NUCLEOTIDE SEQUENCE [LARGE SCALE GENOMIC DNA]</scope>
    <source>
        <strain evidence="2 4">ATCC 14025</strain>
    </source>
</reference>
<dbReference type="GeneID" id="69570838"/>
<evidence type="ECO:0000313" key="1">
    <source>
        <dbReference type="EMBL" id="EOT51200.1"/>
    </source>
</evidence>
<comment type="caution">
    <text evidence="2">The sequence shown here is derived from an EMBL/GenBank/DDBJ whole genome shotgun (WGS) entry which is preliminary data.</text>
</comment>
<evidence type="ECO:0000313" key="3">
    <source>
        <dbReference type="Proteomes" id="UP000014104"/>
    </source>
</evidence>
<dbReference type="Proteomes" id="UP000014104">
    <property type="component" value="Unassembled WGS sequence"/>
</dbReference>
<dbReference type="RefSeq" id="WP_016178397.1">
    <property type="nucleotide sequence ID" value="NZ_KE136357.1"/>
</dbReference>
<sequence>MVEVKEMIDLKLFAEEVLGGYECSSMEGKQKMITFLEDNNWFGSKPVLVDGKVMLTSDQVKLYSEPLKIFFAAQSSKVNYEGMITMLRAKFPETTNQLTVFFDSVEFYDEAMFYISDFLLYSLKKDIFLMDDQEISSLMELAINDLIKSHGLVLTFFLSWLKENYKTAYKKEYFMKNRYSMAQSKQAYDFDEYLQLLYYLFNEEYIKKEKMYEKATKSKNYADTWLFLSLHFICSLRVTDMERIPHPTLLKSPVNVLKHIENNQYDDSEARQVLLSITTRLCVLPLTPSKTSGQKNISQIKFNVPESCEVHIGTLLSICEAHSCLADTFEKSLIRKISDYDRISRYMGEEIGSLFLESNFRSRSANKSYLQSLYILADDMSSKNESVRIKGYLLASIARSHKGSYGKFAGVTAEYLKDAKMNGLSAEFVAKELFERGVLSFVPSMLLKIITEGSYNDLSFSQQTQMIQKLNLSPNEIEQTVEIVSKSKRQSEEIVEELLLSGKNKDDILEILHKIGTGAAFSKQSESLCLLTAINKVCSFDNRTQCVGCKYEIKTKSTMLLLVSEYKRVYSLYQESSEEIEKEKYRQLLMKIILPCLDEVLLCLKDQYGSSVFHSYEKLIKEYI</sequence>
<evidence type="ECO:0000313" key="2">
    <source>
        <dbReference type="EMBL" id="EOU23491.1"/>
    </source>
</evidence>
<accession>A0AAV3J1G2</accession>
<keyword evidence="3" id="KW-1185">Reference proteome</keyword>
<evidence type="ECO:0008006" key="5">
    <source>
        <dbReference type="Google" id="ProtNLM"/>
    </source>
</evidence>
<name>A0AAV3J1G2_ENTAV</name>
<reference evidence="1 3" key="1">
    <citation type="submission" date="2013-03" db="EMBL/GenBank/DDBJ databases">
        <title>The Genome Sequence of Enterococcus avium ATCC_14025 (Illumina only assembly).</title>
        <authorList>
            <consortium name="The Broad Institute Genomics Platform"/>
            <consortium name="The Broad Institute Genome Sequencing Center for Infectious Disease"/>
            <person name="Earl A."/>
            <person name="Russ C."/>
            <person name="Gilmore M."/>
            <person name="Surin D."/>
            <person name="Walker B."/>
            <person name="Young S."/>
            <person name="Zeng Q."/>
            <person name="Gargeya S."/>
            <person name="Fitzgerald M."/>
            <person name="Haas B."/>
            <person name="Abouelleil A."/>
            <person name="Allen A.W."/>
            <person name="Alvarado L."/>
            <person name="Arachchi H.M."/>
            <person name="Berlin A.M."/>
            <person name="Chapman S.B."/>
            <person name="Gainer-Dewar J."/>
            <person name="Goldberg J."/>
            <person name="Griggs A."/>
            <person name="Gujja S."/>
            <person name="Hansen M."/>
            <person name="Howarth C."/>
            <person name="Imamovic A."/>
            <person name="Ireland A."/>
            <person name="Larimer J."/>
            <person name="McCowan C."/>
            <person name="Murphy C."/>
            <person name="Pearson M."/>
            <person name="Poon T.W."/>
            <person name="Priest M."/>
            <person name="Roberts A."/>
            <person name="Saif S."/>
            <person name="Shea T."/>
            <person name="Sisk P."/>
            <person name="Sykes S."/>
            <person name="Wortman J."/>
            <person name="Nusbaum C."/>
            <person name="Birren B."/>
        </authorList>
    </citation>
    <scope>NUCLEOTIDE SEQUENCE [LARGE SCALE GENOMIC DNA]</scope>
    <source>
        <strain evidence="1 3">ATCC 14025</strain>
    </source>
</reference>
<protein>
    <recommendedName>
        <fullName evidence="5">DNA-binding protein</fullName>
    </recommendedName>
</protein>